<comment type="caution">
    <text evidence="1">The sequence shown here is derived from an EMBL/GenBank/DDBJ whole genome shotgun (WGS) entry which is preliminary data.</text>
</comment>
<organism evidence="1 2">
    <name type="scientific">Coprinellus micaceus</name>
    <name type="common">Glistening ink-cap mushroom</name>
    <name type="synonym">Coprinus micaceus</name>
    <dbReference type="NCBI Taxonomy" id="71717"/>
    <lineage>
        <taxon>Eukaryota</taxon>
        <taxon>Fungi</taxon>
        <taxon>Dikarya</taxon>
        <taxon>Basidiomycota</taxon>
        <taxon>Agaricomycotina</taxon>
        <taxon>Agaricomycetes</taxon>
        <taxon>Agaricomycetidae</taxon>
        <taxon>Agaricales</taxon>
        <taxon>Agaricineae</taxon>
        <taxon>Psathyrellaceae</taxon>
        <taxon>Coprinellus</taxon>
    </lineage>
</organism>
<dbReference type="AlphaFoldDB" id="A0A4Y7T0Q9"/>
<keyword evidence="2" id="KW-1185">Reference proteome</keyword>
<evidence type="ECO:0000313" key="1">
    <source>
        <dbReference type="EMBL" id="TEB27571.1"/>
    </source>
</evidence>
<dbReference type="Proteomes" id="UP000298030">
    <property type="component" value="Unassembled WGS sequence"/>
</dbReference>
<sequence>MFVCRRCWYILWLNYSSPPSSPTRSAKRSLLSPSSPLNVNIRWRIYSVFLLHALHRVSTRDGLSIRGRLGRALQPTTPTLDRGTGVHSVFFLMTVEGSCKRTVQSTPTILPMGFNNASFGRSPPPVAP</sequence>
<name>A0A4Y7T0Q9_COPMI</name>
<gene>
    <name evidence="1" type="ORF">FA13DRAFT_874996</name>
</gene>
<proteinExistence type="predicted"/>
<dbReference type="EMBL" id="QPFP01000039">
    <property type="protein sequence ID" value="TEB27571.1"/>
    <property type="molecule type" value="Genomic_DNA"/>
</dbReference>
<evidence type="ECO:0000313" key="2">
    <source>
        <dbReference type="Proteomes" id="UP000298030"/>
    </source>
</evidence>
<accession>A0A4Y7T0Q9</accession>
<protein>
    <submittedName>
        <fullName evidence="1">Uncharacterized protein</fullName>
    </submittedName>
</protein>
<reference evidence="1 2" key="1">
    <citation type="journal article" date="2019" name="Nat. Ecol. Evol.">
        <title>Megaphylogeny resolves global patterns of mushroom evolution.</title>
        <authorList>
            <person name="Varga T."/>
            <person name="Krizsan K."/>
            <person name="Foldi C."/>
            <person name="Dima B."/>
            <person name="Sanchez-Garcia M."/>
            <person name="Sanchez-Ramirez S."/>
            <person name="Szollosi G.J."/>
            <person name="Szarkandi J.G."/>
            <person name="Papp V."/>
            <person name="Albert L."/>
            <person name="Andreopoulos W."/>
            <person name="Angelini C."/>
            <person name="Antonin V."/>
            <person name="Barry K.W."/>
            <person name="Bougher N.L."/>
            <person name="Buchanan P."/>
            <person name="Buyck B."/>
            <person name="Bense V."/>
            <person name="Catcheside P."/>
            <person name="Chovatia M."/>
            <person name="Cooper J."/>
            <person name="Damon W."/>
            <person name="Desjardin D."/>
            <person name="Finy P."/>
            <person name="Geml J."/>
            <person name="Haridas S."/>
            <person name="Hughes K."/>
            <person name="Justo A."/>
            <person name="Karasinski D."/>
            <person name="Kautmanova I."/>
            <person name="Kiss B."/>
            <person name="Kocsube S."/>
            <person name="Kotiranta H."/>
            <person name="LaButti K.M."/>
            <person name="Lechner B.E."/>
            <person name="Liimatainen K."/>
            <person name="Lipzen A."/>
            <person name="Lukacs Z."/>
            <person name="Mihaltcheva S."/>
            <person name="Morgado L.N."/>
            <person name="Niskanen T."/>
            <person name="Noordeloos M.E."/>
            <person name="Ohm R.A."/>
            <person name="Ortiz-Santana B."/>
            <person name="Ovrebo C."/>
            <person name="Racz N."/>
            <person name="Riley R."/>
            <person name="Savchenko A."/>
            <person name="Shiryaev A."/>
            <person name="Soop K."/>
            <person name="Spirin V."/>
            <person name="Szebenyi C."/>
            <person name="Tomsovsky M."/>
            <person name="Tulloss R.E."/>
            <person name="Uehling J."/>
            <person name="Grigoriev I.V."/>
            <person name="Vagvolgyi C."/>
            <person name="Papp T."/>
            <person name="Martin F.M."/>
            <person name="Miettinen O."/>
            <person name="Hibbett D.S."/>
            <person name="Nagy L.G."/>
        </authorList>
    </citation>
    <scope>NUCLEOTIDE SEQUENCE [LARGE SCALE GENOMIC DNA]</scope>
    <source>
        <strain evidence="1 2">FP101781</strain>
    </source>
</reference>